<feature type="compositionally biased region" description="Low complexity" evidence="6">
    <location>
        <begin position="552"/>
        <end position="563"/>
    </location>
</feature>
<name>A0A9W8G968_9FUNG</name>
<dbReference type="CDD" id="cd00200">
    <property type="entry name" value="WD40"/>
    <property type="match status" value="1"/>
</dbReference>
<evidence type="ECO:0000256" key="4">
    <source>
        <dbReference type="ARBA" id="ARBA00026154"/>
    </source>
</evidence>
<evidence type="ECO:0000313" key="8">
    <source>
        <dbReference type="Proteomes" id="UP001151518"/>
    </source>
</evidence>
<dbReference type="InterPro" id="IPR020472">
    <property type="entry name" value="WD40_PAC1"/>
</dbReference>
<feature type="compositionally biased region" description="Low complexity" evidence="6">
    <location>
        <begin position="15"/>
        <end position="34"/>
    </location>
</feature>
<dbReference type="InterPro" id="IPR045245">
    <property type="entry name" value="Pfs2-like"/>
</dbReference>
<feature type="repeat" description="WD" evidence="5">
    <location>
        <begin position="238"/>
        <end position="269"/>
    </location>
</feature>
<dbReference type="PROSITE" id="PS50082">
    <property type="entry name" value="WD_REPEATS_2"/>
    <property type="match status" value="6"/>
</dbReference>
<keyword evidence="1 5" id="KW-0853">WD repeat</keyword>
<dbReference type="PANTHER" id="PTHR22836">
    <property type="entry name" value="WD40 REPEAT PROTEIN"/>
    <property type="match status" value="1"/>
</dbReference>
<proteinExistence type="predicted"/>
<feature type="compositionally biased region" description="Low complexity" evidence="6">
    <location>
        <begin position="600"/>
        <end position="616"/>
    </location>
</feature>
<dbReference type="EMBL" id="JANBTW010000017">
    <property type="protein sequence ID" value="KAJ2678828.1"/>
    <property type="molecule type" value="Genomic_DNA"/>
</dbReference>
<accession>A0A9W8G968</accession>
<dbReference type="InterPro" id="IPR036322">
    <property type="entry name" value="WD40_repeat_dom_sf"/>
</dbReference>
<feature type="repeat" description="WD" evidence="5">
    <location>
        <begin position="321"/>
        <end position="362"/>
    </location>
</feature>
<reference evidence="7" key="1">
    <citation type="submission" date="2022-07" db="EMBL/GenBank/DDBJ databases">
        <title>Phylogenomic reconstructions and comparative analyses of Kickxellomycotina fungi.</title>
        <authorList>
            <person name="Reynolds N.K."/>
            <person name="Stajich J.E."/>
            <person name="Barry K."/>
            <person name="Grigoriev I.V."/>
            <person name="Crous P."/>
            <person name="Smith M.E."/>
        </authorList>
    </citation>
    <scope>NUCLEOTIDE SEQUENCE</scope>
    <source>
        <strain evidence="7">NRRL 3115</strain>
    </source>
</reference>
<feature type="compositionally biased region" description="Polar residues" evidence="6">
    <location>
        <begin position="643"/>
        <end position="655"/>
    </location>
</feature>
<organism evidence="7 8">
    <name type="scientific">Coemansia spiralis</name>
    <dbReference type="NCBI Taxonomy" id="417178"/>
    <lineage>
        <taxon>Eukaryota</taxon>
        <taxon>Fungi</taxon>
        <taxon>Fungi incertae sedis</taxon>
        <taxon>Zoopagomycota</taxon>
        <taxon>Kickxellomycotina</taxon>
        <taxon>Kickxellomycetes</taxon>
        <taxon>Kickxellales</taxon>
        <taxon>Kickxellaceae</taxon>
        <taxon>Coemansia</taxon>
    </lineage>
</organism>
<dbReference type="AlphaFoldDB" id="A0A9W8G968"/>
<feature type="region of interest" description="Disordered" evidence="6">
    <location>
        <begin position="1"/>
        <end position="138"/>
    </location>
</feature>
<dbReference type="GO" id="GO:0005847">
    <property type="term" value="C:mRNA cleavage and polyadenylation specificity factor complex"/>
    <property type="evidence" value="ECO:0007669"/>
    <property type="project" value="TreeGrafter"/>
</dbReference>
<feature type="compositionally biased region" description="Polar residues" evidence="6">
    <location>
        <begin position="45"/>
        <end position="58"/>
    </location>
</feature>
<dbReference type="GO" id="GO:0031124">
    <property type="term" value="P:mRNA 3'-end processing"/>
    <property type="evidence" value="ECO:0007669"/>
    <property type="project" value="InterPro"/>
</dbReference>
<feature type="repeat" description="WD" evidence="5">
    <location>
        <begin position="459"/>
        <end position="490"/>
    </location>
</feature>
<feature type="compositionally biased region" description="Polar residues" evidence="6">
    <location>
        <begin position="117"/>
        <end position="137"/>
    </location>
</feature>
<evidence type="ECO:0000313" key="7">
    <source>
        <dbReference type="EMBL" id="KAJ2678828.1"/>
    </source>
</evidence>
<feature type="region of interest" description="Disordered" evidence="6">
    <location>
        <begin position="582"/>
        <end position="681"/>
    </location>
</feature>
<comment type="function">
    <text evidence="3">Required for 3'-end cleavage and polyadenylation of pre-mRNAs. Also involved in chromosome segregation where it has a role in chromosome attachment to the mitotic spindle.</text>
</comment>
<keyword evidence="2" id="KW-0677">Repeat</keyword>
<feature type="repeat" description="WD" evidence="5">
    <location>
        <begin position="363"/>
        <end position="404"/>
    </location>
</feature>
<feature type="compositionally biased region" description="Polar residues" evidence="6">
    <location>
        <begin position="662"/>
        <end position="681"/>
    </location>
</feature>
<dbReference type="SUPFAM" id="SSF50978">
    <property type="entry name" value="WD40 repeat-like"/>
    <property type="match status" value="1"/>
</dbReference>
<sequence length="681" mass="76181">MSSGPPPPPPPQMRPPSQQQHQQQQQMNMSSNSNYYAQMQRPHASYNQQSRPYNNISGMQMGMRQPGFYGQQGHMQGQRPQYGMQQRPSNGQFRPPQNDMAQQRFQPRHVRPMGDASGQQSSYQFNQNKGSKQQQQRRTVDYYAATARGLELRSMGLQSLKYLPADPSYTVDVFPPSFAPHEPESSIATRYIHFAQNKERHPINVIRWTPEGRRLITAASSGELTLWNGLTFNFETIMQAHDNPIRAMEWCHNGQWMLTGDHGGILKYWRPNFSFVKVINGHKAPIRGLSFSPTDTKFVSASDDQQLKVWDFLRGEEESTLIGHTWVVAAVDWHPYLGMIASGGKDKAVNIWDPRTTKCLARLARHNNSITGLQWNRNGNWLLAGGRDHSIKLFDVRKLKEEIRSFDTQGREIHSIAWHPMHETLFASGGSVCDNKEPTSDGSIQYWFTDDEKHKACVERGHSSYIWSLAWHPMGHILASGSNDKVTNFWGRPRPAENLPTELGGKDVDQRIFNNPTNQLAAKQLASYKDSSDDEGAVQDTAISNKDGATKPAAAASGGLPGLQSADIGRMLAKIKKEGVPGLPGLGAKDTQPPLPPGLPGLSRPTGLPGLSSSQRPPQPPPPPLSSMMRSQNVNLPGDPDTSPLQHQQQTSMMRNSDMHSSRQSSRFNPIQRQQRPPTPH</sequence>
<evidence type="ECO:0000256" key="6">
    <source>
        <dbReference type="SAM" id="MobiDB-lite"/>
    </source>
</evidence>
<comment type="caution">
    <text evidence="7">The sequence shown here is derived from an EMBL/GenBank/DDBJ whole genome shotgun (WGS) entry which is preliminary data.</text>
</comment>
<gene>
    <name evidence="7" type="primary">WDR33</name>
    <name evidence="7" type="ORF">GGI25_002020</name>
</gene>
<dbReference type="Gene3D" id="2.130.10.10">
    <property type="entry name" value="YVTN repeat-like/Quinoprotein amine dehydrogenase"/>
    <property type="match status" value="2"/>
</dbReference>
<evidence type="ECO:0000256" key="1">
    <source>
        <dbReference type="ARBA" id="ARBA00022574"/>
    </source>
</evidence>
<dbReference type="SMART" id="SM00320">
    <property type="entry name" value="WD40"/>
    <property type="match status" value="7"/>
</dbReference>
<dbReference type="Proteomes" id="UP001151518">
    <property type="component" value="Unassembled WGS sequence"/>
</dbReference>
<evidence type="ECO:0000256" key="2">
    <source>
        <dbReference type="ARBA" id="ARBA00022737"/>
    </source>
</evidence>
<dbReference type="OrthoDB" id="16717at2759"/>
<dbReference type="InterPro" id="IPR001680">
    <property type="entry name" value="WD40_rpt"/>
</dbReference>
<feature type="region of interest" description="Disordered" evidence="6">
    <location>
        <begin position="543"/>
        <end position="563"/>
    </location>
</feature>
<dbReference type="PROSITE" id="PS50294">
    <property type="entry name" value="WD_REPEATS_REGION"/>
    <property type="match status" value="4"/>
</dbReference>
<evidence type="ECO:0000256" key="3">
    <source>
        <dbReference type="ARBA" id="ARBA00025498"/>
    </source>
</evidence>
<dbReference type="InterPro" id="IPR015943">
    <property type="entry name" value="WD40/YVTN_repeat-like_dom_sf"/>
</dbReference>
<protein>
    <recommendedName>
        <fullName evidence="4">Polyadenylation factor subunit 2</fullName>
    </recommendedName>
</protein>
<dbReference type="Pfam" id="PF00400">
    <property type="entry name" value="WD40"/>
    <property type="match status" value="5"/>
</dbReference>
<feature type="repeat" description="WD" evidence="5">
    <location>
        <begin position="279"/>
        <end position="320"/>
    </location>
</feature>
<dbReference type="PRINTS" id="PR00320">
    <property type="entry name" value="GPROTEINBRPT"/>
</dbReference>
<feature type="compositionally biased region" description="Polar residues" evidence="6">
    <location>
        <begin position="73"/>
        <end position="92"/>
    </location>
</feature>
<dbReference type="PANTHER" id="PTHR22836:SF0">
    <property type="entry name" value="PRE-MRNA 3' END PROCESSING PROTEIN WDR33"/>
    <property type="match status" value="1"/>
</dbReference>
<evidence type="ECO:0000256" key="5">
    <source>
        <dbReference type="PROSITE-ProRule" id="PRU00221"/>
    </source>
</evidence>
<feature type="repeat" description="WD" evidence="5">
    <location>
        <begin position="196"/>
        <end position="228"/>
    </location>
</feature>
<feature type="compositionally biased region" description="Pro residues" evidence="6">
    <location>
        <begin position="1"/>
        <end position="14"/>
    </location>
</feature>